<dbReference type="GO" id="GO:0004672">
    <property type="term" value="F:protein kinase activity"/>
    <property type="evidence" value="ECO:0007669"/>
    <property type="project" value="InterPro"/>
</dbReference>
<dbReference type="PANTHER" id="PTHR44167">
    <property type="entry name" value="OVARIAN-SPECIFIC SERINE/THREONINE-PROTEIN KINASE LOK-RELATED"/>
    <property type="match status" value="1"/>
</dbReference>
<dbReference type="Pfam" id="PF00069">
    <property type="entry name" value="Pkinase"/>
    <property type="match status" value="1"/>
</dbReference>
<dbReference type="OrthoDB" id="2722301at2759"/>
<protein>
    <submittedName>
        <fullName evidence="2">Kinase-like domain-containing protein</fullName>
    </submittedName>
</protein>
<gene>
    <name evidence="2" type="ORF">CPB84DRAFT_1765455</name>
</gene>
<evidence type="ECO:0000313" key="3">
    <source>
        <dbReference type="Proteomes" id="UP000724874"/>
    </source>
</evidence>
<dbReference type="PANTHER" id="PTHR44167:SF24">
    <property type="entry name" value="SERINE_THREONINE-PROTEIN KINASE CHK2"/>
    <property type="match status" value="1"/>
</dbReference>
<evidence type="ECO:0000313" key="2">
    <source>
        <dbReference type="EMBL" id="KAF8909773.1"/>
    </source>
</evidence>
<name>A0A9P5TSP5_GYMJU</name>
<organism evidence="2 3">
    <name type="scientific">Gymnopilus junonius</name>
    <name type="common">Spectacular rustgill mushroom</name>
    <name type="synonym">Gymnopilus spectabilis subsp. junonius</name>
    <dbReference type="NCBI Taxonomy" id="109634"/>
    <lineage>
        <taxon>Eukaryota</taxon>
        <taxon>Fungi</taxon>
        <taxon>Dikarya</taxon>
        <taxon>Basidiomycota</taxon>
        <taxon>Agaricomycotina</taxon>
        <taxon>Agaricomycetes</taxon>
        <taxon>Agaricomycetidae</taxon>
        <taxon>Agaricales</taxon>
        <taxon>Agaricineae</taxon>
        <taxon>Hymenogastraceae</taxon>
        <taxon>Gymnopilus</taxon>
    </lineage>
</organism>
<dbReference type="Proteomes" id="UP000724874">
    <property type="component" value="Unassembled WGS sequence"/>
</dbReference>
<dbReference type="SUPFAM" id="SSF56112">
    <property type="entry name" value="Protein kinase-like (PK-like)"/>
    <property type="match status" value="1"/>
</dbReference>
<dbReference type="AlphaFoldDB" id="A0A9P5TSP5"/>
<sequence length="417" mass="48811">MKDSVGSILQIPFDLEIGELHDFAELQDFWHSPSTVSWFRERGYMYTPSIDDNLKSKAPSGDLHEVDYPYAMYDCSGIMPQGALDISGKVLFAQDSCDRHVAIKIVRTNTDEHRVLRFLNEQSLDTLKANCLIPVLDFLPNGSYVFVVMPRWGSSIHLPWITKAREILEIMHSMLKALAFLHKNNIAHGDINDRNVLVNHFSDSIALNKNWIRANLRSKGMLSYAVFDFDFSVMLPPEADRKVYRLPYQRSWGTFNYTMDTAQGEFDYNPFILDVGILGVRFCSDYQHLTGEIPMLAPLLDKMTTRNLDHRFTASGALDFFQELYSQLTEEELERYAQTQFRERHLRYYEYDRWKHVPVEFAQKWAAYREPPIPWKTKVLRAICKKSWMSHIVPWIRWVFSGLWATVRYPFSLDFSR</sequence>
<dbReference type="SMART" id="SM00220">
    <property type="entry name" value="S_TKc"/>
    <property type="match status" value="1"/>
</dbReference>
<dbReference type="GO" id="GO:0005524">
    <property type="term" value="F:ATP binding"/>
    <property type="evidence" value="ECO:0007669"/>
    <property type="project" value="InterPro"/>
</dbReference>
<dbReference type="InterPro" id="IPR000719">
    <property type="entry name" value="Prot_kinase_dom"/>
</dbReference>
<keyword evidence="2" id="KW-0808">Transferase</keyword>
<keyword evidence="3" id="KW-1185">Reference proteome</keyword>
<dbReference type="InterPro" id="IPR011009">
    <property type="entry name" value="Kinase-like_dom_sf"/>
</dbReference>
<dbReference type="PROSITE" id="PS50011">
    <property type="entry name" value="PROTEIN_KINASE_DOM"/>
    <property type="match status" value="1"/>
</dbReference>
<keyword evidence="2" id="KW-0418">Kinase</keyword>
<dbReference type="EMBL" id="JADNYJ010000008">
    <property type="protein sequence ID" value="KAF8909773.1"/>
    <property type="molecule type" value="Genomic_DNA"/>
</dbReference>
<reference evidence="2" key="1">
    <citation type="submission" date="2020-11" db="EMBL/GenBank/DDBJ databases">
        <authorList>
            <consortium name="DOE Joint Genome Institute"/>
            <person name="Ahrendt S."/>
            <person name="Riley R."/>
            <person name="Andreopoulos W."/>
            <person name="LaButti K."/>
            <person name="Pangilinan J."/>
            <person name="Ruiz-duenas F.J."/>
            <person name="Barrasa J.M."/>
            <person name="Sanchez-Garcia M."/>
            <person name="Camarero S."/>
            <person name="Miyauchi S."/>
            <person name="Serrano A."/>
            <person name="Linde D."/>
            <person name="Babiker R."/>
            <person name="Drula E."/>
            <person name="Ayuso-Fernandez I."/>
            <person name="Pacheco R."/>
            <person name="Padilla G."/>
            <person name="Ferreira P."/>
            <person name="Barriuso J."/>
            <person name="Kellner H."/>
            <person name="Castanera R."/>
            <person name="Alfaro M."/>
            <person name="Ramirez L."/>
            <person name="Pisabarro A.G."/>
            <person name="Kuo A."/>
            <person name="Tritt A."/>
            <person name="Lipzen A."/>
            <person name="He G."/>
            <person name="Yan M."/>
            <person name="Ng V."/>
            <person name="Cullen D."/>
            <person name="Martin F."/>
            <person name="Rosso M.-N."/>
            <person name="Henrissat B."/>
            <person name="Hibbett D."/>
            <person name="Martinez A.T."/>
            <person name="Grigoriev I.V."/>
        </authorList>
    </citation>
    <scope>NUCLEOTIDE SEQUENCE</scope>
    <source>
        <strain evidence="2">AH 44721</strain>
    </source>
</reference>
<comment type="caution">
    <text evidence="2">The sequence shown here is derived from an EMBL/GenBank/DDBJ whole genome shotgun (WGS) entry which is preliminary data.</text>
</comment>
<feature type="domain" description="Protein kinase" evidence="1">
    <location>
        <begin position="73"/>
        <end position="348"/>
    </location>
</feature>
<proteinExistence type="predicted"/>
<evidence type="ECO:0000259" key="1">
    <source>
        <dbReference type="PROSITE" id="PS50011"/>
    </source>
</evidence>
<dbReference type="Gene3D" id="1.10.510.10">
    <property type="entry name" value="Transferase(Phosphotransferase) domain 1"/>
    <property type="match status" value="1"/>
</dbReference>
<accession>A0A9P5TSP5</accession>